<accession>E4XVM2</accession>
<organism evidence="6">
    <name type="scientific">Oikopleura dioica</name>
    <name type="common">Tunicate</name>
    <dbReference type="NCBI Taxonomy" id="34765"/>
    <lineage>
        <taxon>Eukaryota</taxon>
        <taxon>Metazoa</taxon>
        <taxon>Chordata</taxon>
        <taxon>Tunicata</taxon>
        <taxon>Appendicularia</taxon>
        <taxon>Copelata</taxon>
        <taxon>Oikopleuridae</taxon>
        <taxon>Oikopleura</taxon>
    </lineage>
</organism>
<dbReference type="EMBL" id="FN653216">
    <property type="protein sequence ID" value="CBY13740.1"/>
    <property type="molecule type" value="Genomic_DNA"/>
</dbReference>
<feature type="zinc finger region" description="TAZ-type" evidence="4">
    <location>
        <begin position="1"/>
        <end position="91"/>
    </location>
</feature>
<dbReference type="AlphaFoldDB" id="E4XVM2"/>
<evidence type="ECO:0000313" key="6">
    <source>
        <dbReference type="EMBL" id="CBY13740.1"/>
    </source>
</evidence>
<evidence type="ECO:0000256" key="3">
    <source>
        <dbReference type="ARBA" id="ARBA00022833"/>
    </source>
</evidence>
<dbReference type="Gene3D" id="1.20.1020.10">
    <property type="entry name" value="TAZ domain"/>
    <property type="match status" value="1"/>
</dbReference>
<keyword evidence="7" id="KW-1185">Reference proteome</keyword>
<sequence>MPSDDALEPEKELAELAHAAECKKCHRQFCRHKKQMIKHFALCPHAKKLKVSPKRRVICGVCKVYLRIHEFHFDTGRCSGSLCPLPDCEEIQKNPPVFK</sequence>
<keyword evidence="2 4" id="KW-0863">Zinc-finger</keyword>
<feature type="domain" description="TAZ-type" evidence="5">
    <location>
        <begin position="1"/>
        <end position="91"/>
    </location>
</feature>
<dbReference type="InParanoid" id="E4XVM2"/>
<proteinExistence type="predicted"/>
<reference evidence="6" key="1">
    <citation type="journal article" date="2010" name="Science">
        <title>Plasticity of animal genome architecture unmasked by rapid evolution of a pelagic tunicate.</title>
        <authorList>
            <person name="Denoeud F."/>
            <person name="Henriet S."/>
            <person name="Mungpakdee S."/>
            <person name="Aury J.M."/>
            <person name="Da Silva C."/>
            <person name="Brinkmann H."/>
            <person name="Mikhaleva J."/>
            <person name="Olsen L.C."/>
            <person name="Jubin C."/>
            <person name="Canestro C."/>
            <person name="Bouquet J.M."/>
            <person name="Danks G."/>
            <person name="Poulain J."/>
            <person name="Campsteijn C."/>
            <person name="Adamski M."/>
            <person name="Cross I."/>
            <person name="Yadetie F."/>
            <person name="Muffato M."/>
            <person name="Louis A."/>
            <person name="Butcher S."/>
            <person name="Tsagkogeorga G."/>
            <person name="Konrad A."/>
            <person name="Singh S."/>
            <person name="Jensen M.F."/>
            <person name="Cong E.H."/>
            <person name="Eikeseth-Otteraa H."/>
            <person name="Noel B."/>
            <person name="Anthouard V."/>
            <person name="Porcel B.M."/>
            <person name="Kachouri-Lafond R."/>
            <person name="Nishino A."/>
            <person name="Ugolini M."/>
            <person name="Chourrout P."/>
            <person name="Nishida H."/>
            <person name="Aasland R."/>
            <person name="Huzurbazar S."/>
            <person name="Westhof E."/>
            <person name="Delsuc F."/>
            <person name="Lehrach H."/>
            <person name="Reinhardt R."/>
            <person name="Weissenbach J."/>
            <person name="Roy S.W."/>
            <person name="Artiguenave F."/>
            <person name="Postlethwait J.H."/>
            <person name="Manak J.R."/>
            <person name="Thompson E.M."/>
            <person name="Jaillon O."/>
            <person name="Du Pasquier L."/>
            <person name="Boudinot P."/>
            <person name="Liberles D.A."/>
            <person name="Volff J.N."/>
            <person name="Philippe H."/>
            <person name="Lenhard B."/>
            <person name="Roest Crollius H."/>
            <person name="Wincker P."/>
            <person name="Chourrout D."/>
        </authorList>
    </citation>
    <scope>NUCLEOTIDE SEQUENCE [LARGE SCALE GENOMIC DNA]</scope>
</reference>
<evidence type="ECO:0000256" key="1">
    <source>
        <dbReference type="ARBA" id="ARBA00022723"/>
    </source>
</evidence>
<dbReference type="GO" id="GO:0008270">
    <property type="term" value="F:zinc ion binding"/>
    <property type="evidence" value="ECO:0007669"/>
    <property type="project" value="UniProtKB-KW"/>
</dbReference>
<evidence type="ECO:0000256" key="2">
    <source>
        <dbReference type="ARBA" id="ARBA00022771"/>
    </source>
</evidence>
<evidence type="ECO:0000256" key="4">
    <source>
        <dbReference type="PROSITE-ProRule" id="PRU00203"/>
    </source>
</evidence>
<dbReference type="InterPro" id="IPR000197">
    <property type="entry name" value="Znf_TAZ"/>
</dbReference>
<keyword evidence="1 4" id="KW-0479">Metal-binding</keyword>
<protein>
    <recommendedName>
        <fullName evidence="5">TAZ-type domain-containing protein</fullName>
    </recommendedName>
</protein>
<dbReference type="Proteomes" id="UP000001307">
    <property type="component" value="Unassembled WGS sequence"/>
</dbReference>
<evidence type="ECO:0000259" key="5">
    <source>
        <dbReference type="PROSITE" id="PS50134"/>
    </source>
</evidence>
<gene>
    <name evidence="6" type="ORF">GSOID_T00006668001</name>
</gene>
<dbReference type="PROSITE" id="PS50134">
    <property type="entry name" value="ZF_TAZ"/>
    <property type="match status" value="1"/>
</dbReference>
<dbReference type="InterPro" id="IPR035898">
    <property type="entry name" value="TAZ_dom_sf"/>
</dbReference>
<keyword evidence="3 4" id="KW-0862">Zinc</keyword>
<evidence type="ECO:0000313" key="7">
    <source>
        <dbReference type="Proteomes" id="UP000001307"/>
    </source>
</evidence>
<name>E4XVM2_OIKDI</name>